<dbReference type="AlphaFoldDB" id="A0A0P0CIL0"/>
<gene>
    <name evidence="1" type="ORF">APS56_03300</name>
</gene>
<dbReference type="OrthoDB" id="1450176at2"/>
<proteinExistence type="predicted"/>
<dbReference type="SUPFAM" id="SSF56925">
    <property type="entry name" value="OMPA-like"/>
    <property type="match status" value="1"/>
</dbReference>
<sequence length="169" mass="19564">MRILLFILVILVSNLVISQEKLVETSSFSITNDVNILDTPRFYRSYFSEYNLNKNWFLRLEMQEKSHNNLLNSYTNIEYPLLVRYNISNKHSVFFGPKINILKVDGGVSNVSLFSTFGYQYDITEDLSVDARVDYNLIKKESIDIANPTNTTNYGGDYVLYKVGAKLKF</sequence>
<evidence type="ECO:0008006" key="3">
    <source>
        <dbReference type="Google" id="ProtNLM"/>
    </source>
</evidence>
<dbReference type="EMBL" id="CP012898">
    <property type="protein sequence ID" value="ALJ04228.1"/>
    <property type="molecule type" value="Genomic_DNA"/>
</dbReference>
<protein>
    <recommendedName>
        <fullName evidence="3">Outer membrane protein beta-barrel domain-containing protein</fullName>
    </recommendedName>
</protein>
<accession>A0A0P0CIL0</accession>
<organism evidence="1 2">
    <name type="scientific">Pseudalgibacter alginicilyticus</name>
    <dbReference type="NCBI Taxonomy" id="1736674"/>
    <lineage>
        <taxon>Bacteria</taxon>
        <taxon>Pseudomonadati</taxon>
        <taxon>Bacteroidota</taxon>
        <taxon>Flavobacteriia</taxon>
        <taxon>Flavobacteriales</taxon>
        <taxon>Flavobacteriaceae</taxon>
        <taxon>Pseudalgibacter</taxon>
    </lineage>
</organism>
<evidence type="ECO:0000313" key="2">
    <source>
        <dbReference type="Proteomes" id="UP000057981"/>
    </source>
</evidence>
<dbReference type="Proteomes" id="UP000057981">
    <property type="component" value="Chromosome"/>
</dbReference>
<reference evidence="1 2" key="1">
    <citation type="submission" date="2015-10" db="EMBL/GenBank/DDBJ databases">
        <authorList>
            <person name="Gilbert D.G."/>
        </authorList>
    </citation>
    <scope>NUCLEOTIDE SEQUENCE [LARGE SCALE GENOMIC DNA]</scope>
    <source>
        <strain evidence="2">HZ-22</strain>
    </source>
</reference>
<dbReference type="RefSeq" id="WP_054724745.1">
    <property type="nucleotide sequence ID" value="NZ_CP012898.1"/>
</dbReference>
<name>A0A0P0CIL0_9FLAO</name>
<keyword evidence="2" id="KW-1185">Reference proteome</keyword>
<dbReference type="KEGG" id="ahz:APS56_03300"/>
<dbReference type="InterPro" id="IPR011250">
    <property type="entry name" value="OMP/PagP_B-barrel"/>
</dbReference>
<evidence type="ECO:0000313" key="1">
    <source>
        <dbReference type="EMBL" id="ALJ04228.1"/>
    </source>
</evidence>